<sequence>MQAAGGRAEVVGVVDADPHLDQASGRGADEAQLAAAVAGGEPAVAVGAQAELGVVGGRRGGVGDADGDGGQPVCGHDGIPLLTAGVHGRTGAWRAVRRAWAMMVRVGLTAADDGKKPPSTT</sequence>
<reference evidence="1 2" key="1">
    <citation type="journal article" date="2019" name="Int. J. Syst. Evol. Microbiol.">
        <title>The Global Catalogue of Microorganisms (GCM) 10K type strain sequencing project: providing services to taxonomists for standard genome sequencing and annotation.</title>
        <authorList>
            <consortium name="The Broad Institute Genomics Platform"/>
            <consortium name="The Broad Institute Genome Sequencing Center for Infectious Disease"/>
            <person name="Wu L."/>
            <person name="Ma J."/>
        </authorList>
    </citation>
    <scope>NUCLEOTIDE SEQUENCE [LARGE SCALE GENOMIC DNA]</scope>
    <source>
        <strain evidence="1 2">JCM 4087</strain>
    </source>
</reference>
<proteinExistence type="predicted"/>
<evidence type="ECO:0000313" key="1">
    <source>
        <dbReference type="EMBL" id="GAA2916579.1"/>
    </source>
</evidence>
<dbReference type="EMBL" id="BAAAXZ010000038">
    <property type="protein sequence ID" value="GAA2916579.1"/>
    <property type="molecule type" value="Genomic_DNA"/>
</dbReference>
<keyword evidence="2" id="KW-1185">Reference proteome</keyword>
<name>A0ABN3WIY8_STRTU</name>
<dbReference type="Proteomes" id="UP001501102">
    <property type="component" value="Unassembled WGS sequence"/>
</dbReference>
<organism evidence="1 2">
    <name type="scientific">Streptomyces thioluteus</name>
    <dbReference type="NCBI Taxonomy" id="66431"/>
    <lineage>
        <taxon>Bacteria</taxon>
        <taxon>Bacillati</taxon>
        <taxon>Actinomycetota</taxon>
        <taxon>Actinomycetes</taxon>
        <taxon>Kitasatosporales</taxon>
        <taxon>Streptomycetaceae</taxon>
        <taxon>Streptomyces</taxon>
    </lineage>
</organism>
<accession>A0ABN3WIY8</accession>
<protein>
    <submittedName>
        <fullName evidence="1">Uncharacterized protein</fullName>
    </submittedName>
</protein>
<gene>
    <name evidence="1" type="ORF">GCM10020221_10670</name>
</gene>
<comment type="caution">
    <text evidence="1">The sequence shown here is derived from an EMBL/GenBank/DDBJ whole genome shotgun (WGS) entry which is preliminary data.</text>
</comment>
<evidence type="ECO:0000313" key="2">
    <source>
        <dbReference type="Proteomes" id="UP001501102"/>
    </source>
</evidence>